<evidence type="ECO:0000256" key="2">
    <source>
        <dbReference type="ARBA" id="ARBA00012452"/>
    </source>
</evidence>
<dbReference type="Pfam" id="PF14497">
    <property type="entry name" value="GST_C_3"/>
    <property type="match status" value="1"/>
</dbReference>
<dbReference type="Gene3D" id="3.40.30.10">
    <property type="entry name" value="Glutaredoxin"/>
    <property type="match status" value="1"/>
</dbReference>
<dbReference type="SFLD" id="SFLDG01153">
    <property type="entry name" value="Main.4:_Theta-like"/>
    <property type="match status" value="1"/>
</dbReference>
<dbReference type="CDD" id="cd03050">
    <property type="entry name" value="GST_N_Theta"/>
    <property type="match status" value="1"/>
</dbReference>
<feature type="domain" description="GST C-terminal" evidence="7">
    <location>
        <begin position="89"/>
        <end position="230"/>
    </location>
</feature>
<evidence type="ECO:0000259" key="6">
    <source>
        <dbReference type="PROSITE" id="PS50404"/>
    </source>
</evidence>
<dbReference type="InterPro" id="IPR040075">
    <property type="entry name" value="GST_N_Theta"/>
</dbReference>
<accession>A0A9R0HWY6</accession>
<comment type="similarity">
    <text evidence="1">Belongs to the GST superfamily. Theta family.</text>
</comment>
<dbReference type="InterPro" id="IPR004045">
    <property type="entry name" value="Glutathione_S-Trfase_N"/>
</dbReference>
<dbReference type="Gene3D" id="1.20.1050.10">
    <property type="match status" value="1"/>
</dbReference>
<dbReference type="Pfam" id="PF02798">
    <property type="entry name" value="GST_N"/>
    <property type="match status" value="1"/>
</dbReference>
<evidence type="ECO:0000256" key="3">
    <source>
        <dbReference type="ARBA" id="ARBA00022575"/>
    </source>
</evidence>
<gene>
    <name evidence="9" type="primary">LOC110778056</name>
</gene>
<proteinExistence type="inferred from homology"/>
<protein>
    <recommendedName>
        <fullName evidence="2">glutathione transferase</fullName>
        <ecNumber evidence="2">2.5.1.18</ecNumber>
    </recommendedName>
</protein>
<feature type="domain" description="GST N-terminal" evidence="6">
    <location>
        <begin position="2"/>
        <end position="83"/>
    </location>
</feature>
<evidence type="ECO:0000313" key="8">
    <source>
        <dbReference type="Proteomes" id="UP000813463"/>
    </source>
</evidence>
<keyword evidence="8" id="KW-1185">Reference proteome</keyword>
<keyword evidence="4" id="KW-0808">Transferase</keyword>
<dbReference type="PROSITE" id="PS50405">
    <property type="entry name" value="GST_CTER"/>
    <property type="match status" value="1"/>
</dbReference>
<dbReference type="InterPro" id="IPR036249">
    <property type="entry name" value="Thioredoxin-like_sf"/>
</dbReference>
<dbReference type="InterPro" id="IPR010987">
    <property type="entry name" value="Glutathione-S-Trfase_C-like"/>
</dbReference>
<dbReference type="FunFam" id="1.20.1050.10:FF:000039">
    <property type="entry name" value="Glutathione S-transferase theta-1"/>
    <property type="match status" value="1"/>
</dbReference>
<dbReference type="SUPFAM" id="SSF52833">
    <property type="entry name" value="Thioredoxin-like"/>
    <property type="match status" value="1"/>
</dbReference>
<organism evidence="8 9">
    <name type="scientific">Spinacia oleracea</name>
    <name type="common">Spinach</name>
    <dbReference type="NCBI Taxonomy" id="3562"/>
    <lineage>
        <taxon>Eukaryota</taxon>
        <taxon>Viridiplantae</taxon>
        <taxon>Streptophyta</taxon>
        <taxon>Embryophyta</taxon>
        <taxon>Tracheophyta</taxon>
        <taxon>Spermatophyta</taxon>
        <taxon>Magnoliopsida</taxon>
        <taxon>eudicotyledons</taxon>
        <taxon>Gunneridae</taxon>
        <taxon>Pentapetalae</taxon>
        <taxon>Caryophyllales</taxon>
        <taxon>Chenopodiaceae</taxon>
        <taxon>Chenopodioideae</taxon>
        <taxon>Anserineae</taxon>
        <taxon>Spinacia</taxon>
    </lineage>
</organism>
<dbReference type="SFLD" id="SFLDS00019">
    <property type="entry name" value="Glutathione_Transferase_(cytos"/>
    <property type="match status" value="1"/>
</dbReference>
<dbReference type="PANTHER" id="PTHR44750:SF1">
    <property type="entry name" value="GLUTATHIONE S-TRANSFERASE T1-RELATED"/>
    <property type="match status" value="1"/>
</dbReference>
<dbReference type="GO" id="GO:0004364">
    <property type="term" value="F:glutathione transferase activity"/>
    <property type="evidence" value="ECO:0007669"/>
    <property type="project" value="UniProtKB-EC"/>
</dbReference>
<dbReference type="InterPro" id="IPR036282">
    <property type="entry name" value="Glutathione-S-Trfase_C_sf"/>
</dbReference>
<reference evidence="9" key="2">
    <citation type="submission" date="2025-08" db="UniProtKB">
        <authorList>
            <consortium name="RefSeq"/>
        </authorList>
    </citation>
    <scope>IDENTIFICATION</scope>
    <source>
        <tissue evidence="9">Leaf</tissue>
    </source>
</reference>
<dbReference type="PANTHER" id="PTHR44750">
    <property type="entry name" value="GLUTATHIONE S-TRANSFERASE T1-RELATED"/>
    <property type="match status" value="1"/>
</dbReference>
<evidence type="ECO:0000256" key="1">
    <source>
        <dbReference type="ARBA" id="ARBA00009899"/>
    </source>
</evidence>
<sequence length="230" mass="26499">MASLKVYADRRSQPSRAVILFCKINGIEFEEVETSLFTNDLQTPEYQAINPMKKVPAIAHGDFTLFESHAILMYLACSYHVPDHWYPTDLCKRAKLHSVLDWHHANLRYGAMGYLVNTILAPFFGKSPNPEGKADCEHKLVESFSTIEKVWLEGDSKFLLGNDQPSIADISFVSEIMQLHMLPDEERNRLIGPYKKVERWIENVKEATNPHFDQVHKYLFHVISSFKQTT</sequence>
<dbReference type="OrthoDB" id="422574at2759"/>
<evidence type="ECO:0000313" key="9">
    <source>
        <dbReference type="RefSeq" id="XP_021838310.1"/>
    </source>
</evidence>
<dbReference type="PROSITE" id="PS50404">
    <property type="entry name" value="GST_NTER"/>
    <property type="match status" value="1"/>
</dbReference>
<comment type="catalytic activity">
    <reaction evidence="5">
        <text>RX + glutathione = an S-substituted glutathione + a halide anion + H(+)</text>
        <dbReference type="Rhea" id="RHEA:16437"/>
        <dbReference type="ChEBI" id="CHEBI:15378"/>
        <dbReference type="ChEBI" id="CHEBI:16042"/>
        <dbReference type="ChEBI" id="CHEBI:17792"/>
        <dbReference type="ChEBI" id="CHEBI:57925"/>
        <dbReference type="ChEBI" id="CHEBI:90779"/>
        <dbReference type="EC" id="2.5.1.18"/>
    </reaction>
</comment>
<keyword evidence="3" id="KW-0216">Detoxification</keyword>
<dbReference type="InterPro" id="IPR040079">
    <property type="entry name" value="Glutathione_S-Trfase"/>
</dbReference>
<name>A0A9R0HWY6_SPIOL</name>
<evidence type="ECO:0000259" key="7">
    <source>
        <dbReference type="PROSITE" id="PS50405"/>
    </source>
</evidence>
<evidence type="ECO:0000256" key="4">
    <source>
        <dbReference type="ARBA" id="ARBA00022679"/>
    </source>
</evidence>
<evidence type="ECO:0000256" key="5">
    <source>
        <dbReference type="ARBA" id="ARBA00047960"/>
    </source>
</evidence>
<dbReference type="GO" id="GO:0009407">
    <property type="term" value="P:toxin catabolic process"/>
    <property type="evidence" value="ECO:0007669"/>
    <property type="project" value="UniProtKB-ARBA"/>
</dbReference>
<dbReference type="EC" id="2.5.1.18" evidence="2"/>
<dbReference type="KEGG" id="soe:110778056"/>
<dbReference type="AlphaFoldDB" id="A0A9R0HWY6"/>
<dbReference type="SFLD" id="SFLDG00358">
    <property type="entry name" value="Main_(cytGST)"/>
    <property type="match status" value="1"/>
</dbReference>
<dbReference type="GeneID" id="110778056"/>
<dbReference type="InterPro" id="IPR043377">
    <property type="entry name" value="GSTT1/2/3"/>
</dbReference>
<reference evidence="8" key="1">
    <citation type="journal article" date="2021" name="Nat. Commun.">
        <title>Genomic analyses provide insights into spinach domestication and the genetic basis of agronomic traits.</title>
        <authorList>
            <person name="Cai X."/>
            <person name="Sun X."/>
            <person name="Xu C."/>
            <person name="Sun H."/>
            <person name="Wang X."/>
            <person name="Ge C."/>
            <person name="Zhang Z."/>
            <person name="Wang Q."/>
            <person name="Fei Z."/>
            <person name="Jiao C."/>
            <person name="Wang Q."/>
        </authorList>
    </citation>
    <scope>NUCLEOTIDE SEQUENCE [LARGE SCALE GENOMIC DNA]</scope>
    <source>
        <strain evidence="8">cv. Varoflay</strain>
    </source>
</reference>
<dbReference type="InterPro" id="IPR004046">
    <property type="entry name" value="GST_C"/>
</dbReference>
<dbReference type="RefSeq" id="XP_021838310.1">
    <property type="nucleotide sequence ID" value="XM_021982618.2"/>
</dbReference>
<dbReference type="Proteomes" id="UP000813463">
    <property type="component" value="Chromosome 6"/>
</dbReference>
<dbReference type="SUPFAM" id="SSF47616">
    <property type="entry name" value="GST C-terminal domain-like"/>
    <property type="match status" value="1"/>
</dbReference>